<dbReference type="GO" id="GO:0016787">
    <property type="term" value="F:hydrolase activity"/>
    <property type="evidence" value="ECO:0007669"/>
    <property type="project" value="UniProtKB-KW"/>
</dbReference>
<accession>A0A5B1KXK3</accession>
<dbReference type="RefSeq" id="WP_149730629.1">
    <property type="nucleotide sequence ID" value="NZ_VUJV01000151.1"/>
</dbReference>
<evidence type="ECO:0000256" key="1">
    <source>
        <dbReference type="ARBA" id="ARBA00022801"/>
    </source>
</evidence>
<dbReference type="SUPFAM" id="SSF53474">
    <property type="entry name" value="alpha/beta-Hydrolases"/>
    <property type="match status" value="1"/>
</dbReference>
<dbReference type="Gene3D" id="3.40.50.1820">
    <property type="entry name" value="alpha/beta hydrolase"/>
    <property type="match status" value="1"/>
</dbReference>
<protein>
    <submittedName>
        <fullName evidence="3">Alpha/beta hydrolase</fullName>
    </submittedName>
</protein>
<gene>
    <name evidence="3" type="ORF">F0U44_22560</name>
</gene>
<name>A0A5B1KXK3_9ACTN</name>
<dbReference type="InterPro" id="IPR050266">
    <property type="entry name" value="AB_hydrolase_sf"/>
</dbReference>
<feature type="domain" description="AB hydrolase-1" evidence="2">
    <location>
        <begin position="2"/>
        <end position="61"/>
    </location>
</feature>
<reference evidence="3 4" key="2">
    <citation type="submission" date="2019-09" db="EMBL/GenBank/DDBJ databases">
        <authorList>
            <person name="Jin C."/>
        </authorList>
    </citation>
    <scope>NUCLEOTIDE SEQUENCE [LARGE SCALE GENOMIC DNA]</scope>
    <source>
        <strain evidence="3 4">BN130099</strain>
    </source>
</reference>
<dbReference type="AlphaFoldDB" id="A0A5B1KXK3"/>
<dbReference type="Proteomes" id="UP000325003">
    <property type="component" value="Unassembled WGS sequence"/>
</dbReference>
<dbReference type="PANTHER" id="PTHR43798">
    <property type="entry name" value="MONOACYLGLYCEROL LIPASE"/>
    <property type="match status" value="1"/>
</dbReference>
<feature type="non-terminal residue" evidence="3">
    <location>
        <position position="1"/>
    </location>
</feature>
<comment type="caution">
    <text evidence="3">The sequence shown here is derived from an EMBL/GenBank/DDBJ whole genome shotgun (WGS) entry which is preliminary data.</text>
</comment>
<dbReference type="EMBL" id="VUJV01000151">
    <property type="protein sequence ID" value="KAA1413124.1"/>
    <property type="molecule type" value="Genomic_DNA"/>
</dbReference>
<organism evidence="3 4">
    <name type="scientific">Nocardioides humilatus</name>
    <dbReference type="NCBI Taxonomy" id="2607660"/>
    <lineage>
        <taxon>Bacteria</taxon>
        <taxon>Bacillati</taxon>
        <taxon>Actinomycetota</taxon>
        <taxon>Actinomycetes</taxon>
        <taxon>Propionibacteriales</taxon>
        <taxon>Nocardioidaceae</taxon>
        <taxon>Nocardioides</taxon>
    </lineage>
</organism>
<evidence type="ECO:0000313" key="3">
    <source>
        <dbReference type="EMBL" id="KAA1413124.1"/>
    </source>
</evidence>
<proteinExistence type="predicted"/>
<dbReference type="Pfam" id="PF00561">
    <property type="entry name" value="Abhydrolase_1"/>
    <property type="match status" value="1"/>
</dbReference>
<evidence type="ECO:0000259" key="2">
    <source>
        <dbReference type="Pfam" id="PF00561"/>
    </source>
</evidence>
<evidence type="ECO:0000313" key="4">
    <source>
        <dbReference type="Proteomes" id="UP000325003"/>
    </source>
</evidence>
<keyword evidence="1 3" id="KW-0378">Hydrolase</keyword>
<dbReference type="PANTHER" id="PTHR43798:SF31">
    <property type="entry name" value="AB HYDROLASE SUPERFAMILY PROTEIN YCLE"/>
    <property type="match status" value="1"/>
</dbReference>
<feature type="non-terminal residue" evidence="3">
    <location>
        <position position="124"/>
    </location>
</feature>
<dbReference type="GO" id="GO:0016020">
    <property type="term" value="C:membrane"/>
    <property type="evidence" value="ECO:0007669"/>
    <property type="project" value="TreeGrafter"/>
</dbReference>
<keyword evidence="4" id="KW-1185">Reference proteome</keyword>
<dbReference type="InterPro" id="IPR029058">
    <property type="entry name" value="AB_hydrolase_fold"/>
</dbReference>
<reference evidence="3 4" key="1">
    <citation type="submission" date="2019-09" db="EMBL/GenBank/DDBJ databases">
        <title>Nocardioides panacisoli sp. nov., isolated from the soil of a ginseng field.</title>
        <authorList>
            <person name="Cho C."/>
        </authorList>
    </citation>
    <scope>NUCLEOTIDE SEQUENCE [LARGE SCALE GENOMIC DNA]</scope>
    <source>
        <strain evidence="3 4">BN130099</strain>
    </source>
</reference>
<sequence>RSDKPLIGYDVARLSDDLLAVLDRLGVETCSLVGWSFGGQVACRTAALHPDRVHRLVLAGSNAVRASRSEESPFGRPPEPSIEAMVAMEIVDRYAARRSSISCGFGTTPVPAVVVWMTALAQQV</sequence>
<dbReference type="InterPro" id="IPR000073">
    <property type="entry name" value="AB_hydrolase_1"/>
</dbReference>